<reference evidence="2 3" key="1">
    <citation type="submission" date="2020-02" db="EMBL/GenBank/DDBJ databases">
        <title>Draft genome sequence of Lactococcus sp. Hs20B0-1.</title>
        <authorList>
            <person name="Noda S."/>
            <person name="Yuki M."/>
            <person name="Ohkuma M."/>
        </authorList>
    </citation>
    <scope>NUCLEOTIDE SEQUENCE [LARGE SCALE GENOMIC DNA]</scope>
    <source>
        <strain evidence="2 3">Hs20B0-1</strain>
    </source>
</reference>
<protein>
    <submittedName>
        <fullName evidence="2">Esterase</fullName>
    </submittedName>
</protein>
<evidence type="ECO:0000259" key="1">
    <source>
        <dbReference type="Pfam" id="PF13472"/>
    </source>
</evidence>
<dbReference type="InterPro" id="IPR036514">
    <property type="entry name" value="SGNH_hydro_sf"/>
</dbReference>
<accession>A0A6A0B4L2</accession>
<name>A0A6A0B4L2_9LACT</name>
<gene>
    <name evidence="2" type="ORF">Hs20B_03640</name>
</gene>
<evidence type="ECO:0000313" key="2">
    <source>
        <dbReference type="EMBL" id="GFH39966.1"/>
    </source>
</evidence>
<dbReference type="SUPFAM" id="SSF52266">
    <property type="entry name" value="SGNH hydrolase"/>
    <property type="match status" value="1"/>
</dbReference>
<dbReference type="InterPro" id="IPR045136">
    <property type="entry name" value="Iah1-like"/>
</dbReference>
<dbReference type="EMBL" id="BLLH01000001">
    <property type="protein sequence ID" value="GFH39966.1"/>
    <property type="molecule type" value="Genomic_DNA"/>
</dbReference>
<dbReference type="RefSeq" id="WP_172355013.1">
    <property type="nucleotide sequence ID" value="NZ_BLLH01000001.1"/>
</dbReference>
<evidence type="ECO:0000313" key="3">
    <source>
        <dbReference type="Proteomes" id="UP000475928"/>
    </source>
</evidence>
<dbReference type="Proteomes" id="UP000475928">
    <property type="component" value="Unassembled WGS sequence"/>
</dbReference>
<sequence length="191" mass="20353">MKIAIFGDSISTSPEMITLTKDFLTRMGFAGAVVETFAVAGEDSSDGLKRLDQVVEANADYNYVFFGANDASDHHNVTQEQFAANLTTFVTALGAAKTSILTTSYVNEKAVASLHETPSRNNANVAAYVAVAKDVAKATGAKIVDLNHAMTVYPGSDEFVGPDGLHFTHEGYELVTSLIAVDVKSRELAKV</sequence>
<comment type="caution">
    <text evidence="2">The sequence shown here is derived from an EMBL/GenBank/DDBJ whole genome shotgun (WGS) entry which is preliminary data.</text>
</comment>
<dbReference type="PANTHER" id="PTHR14209">
    <property type="entry name" value="ISOAMYL ACETATE-HYDROLYZING ESTERASE 1"/>
    <property type="match status" value="1"/>
</dbReference>
<keyword evidence="3" id="KW-1185">Reference proteome</keyword>
<organism evidence="2 3">
    <name type="scientific">Pseudolactococcus insecticola</name>
    <dbReference type="NCBI Taxonomy" id="2709158"/>
    <lineage>
        <taxon>Bacteria</taxon>
        <taxon>Bacillati</taxon>
        <taxon>Bacillota</taxon>
        <taxon>Bacilli</taxon>
        <taxon>Lactobacillales</taxon>
        <taxon>Streptococcaceae</taxon>
        <taxon>Pseudolactococcus</taxon>
    </lineage>
</organism>
<proteinExistence type="predicted"/>
<dbReference type="Pfam" id="PF13472">
    <property type="entry name" value="Lipase_GDSL_2"/>
    <property type="match status" value="1"/>
</dbReference>
<dbReference type="InterPro" id="IPR013830">
    <property type="entry name" value="SGNH_hydro"/>
</dbReference>
<feature type="domain" description="SGNH hydrolase-type esterase" evidence="1">
    <location>
        <begin position="6"/>
        <end position="174"/>
    </location>
</feature>
<dbReference type="AlphaFoldDB" id="A0A6A0B4L2"/>
<dbReference type="PANTHER" id="PTHR14209:SF19">
    <property type="entry name" value="ISOAMYL ACETATE-HYDROLYZING ESTERASE 1 HOMOLOG"/>
    <property type="match status" value="1"/>
</dbReference>
<dbReference type="Gene3D" id="3.40.50.1110">
    <property type="entry name" value="SGNH hydrolase"/>
    <property type="match status" value="1"/>
</dbReference>